<proteinExistence type="predicted"/>
<protein>
    <submittedName>
        <fullName evidence="1">Uncharacterized protein</fullName>
    </submittedName>
</protein>
<comment type="caution">
    <text evidence="1">The sequence shown here is derived from an EMBL/GenBank/DDBJ whole genome shotgun (WGS) entry which is preliminary data.</text>
</comment>
<dbReference type="Proteomes" id="UP001501578">
    <property type="component" value="Unassembled WGS sequence"/>
</dbReference>
<gene>
    <name evidence="1" type="ORF">GCM10009560_70800</name>
</gene>
<keyword evidence="2" id="KW-1185">Reference proteome</keyword>
<accession>A0ABN1R278</accession>
<dbReference type="Gene3D" id="3.40.630.30">
    <property type="match status" value="1"/>
</dbReference>
<reference evidence="1 2" key="1">
    <citation type="journal article" date="2019" name="Int. J. Syst. Evol. Microbiol.">
        <title>The Global Catalogue of Microorganisms (GCM) 10K type strain sequencing project: providing services to taxonomists for standard genome sequencing and annotation.</title>
        <authorList>
            <consortium name="The Broad Institute Genomics Platform"/>
            <consortium name="The Broad Institute Genome Sequencing Center for Infectious Disease"/>
            <person name="Wu L."/>
            <person name="Ma J."/>
        </authorList>
    </citation>
    <scope>NUCLEOTIDE SEQUENCE [LARGE SCALE GENOMIC DNA]</scope>
    <source>
        <strain evidence="1 2">JCM 11136</strain>
    </source>
</reference>
<organism evidence="1 2">
    <name type="scientific">Nonomuraea longicatena</name>
    <dbReference type="NCBI Taxonomy" id="83682"/>
    <lineage>
        <taxon>Bacteria</taxon>
        <taxon>Bacillati</taxon>
        <taxon>Actinomycetota</taxon>
        <taxon>Actinomycetes</taxon>
        <taxon>Streptosporangiales</taxon>
        <taxon>Streptosporangiaceae</taxon>
        <taxon>Nonomuraea</taxon>
    </lineage>
</organism>
<name>A0ABN1R278_9ACTN</name>
<evidence type="ECO:0000313" key="1">
    <source>
        <dbReference type="EMBL" id="GAA0950860.1"/>
    </source>
</evidence>
<sequence>MTSTERSPRSEGKLARVAEGALRRHRRRPDGTWRDTVYFDILDEEWPGHRARLIGPGGIARPLPRDTV</sequence>
<dbReference type="EMBL" id="BAAAHQ010000048">
    <property type="protein sequence ID" value="GAA0950860.1"/>
    <property type="molecule type" value="Genomic_DNA"/>
</dbReference>
<evidence type="ECO:0000313" key="2">
    <source>
        <dbReference type="Proteomes" id="UP001501578"/>
    </source>
</evidence>